<protein>
    <recommendedName>
        <fullName evidence="2">Excalibur calcium-binding domain-containing protein</fullName>
    </recommendedName>
</protein>
<keyword evidence="1" id="KW-1133">Transmembrane helix</keyword>
<feature type="transmembrane region" description="Helical" evidence="1">
    <location>
        <begin position="63"/>
        <end position="81"/>
    </location>
</feature>
<reference evidence="3 4" key="1">
    <citation type="journal article" date="2017" name="ISME J.">
        <title>Energy and carbon metabolisms in a deep terrestrial subsurface fluid microbial community.</title>
        <authorList>
            <person name="Momper L."/>
            <person name="Jungbluth S.P."/>
            <person name="Lee M.D."/>
            <person name="Amend J.P."/>
        </authorList>
    </citation>
    <scope>NUCLEOTIDE SEQUENCE [LARGE SCALE GENOMIC DNA]</scope>
    <source>
        <strain evidence="3">SURF_46</strain>
    </source>
</reference>
<keyword evidence="1" id="KW-0812">Transmembrane</keyword>
<accession>A0A3A4ZMY3</accession>
<proteinExistence type="predicted"/>
<dbReference type="Proteomes" id="UP000265540">
    <property type="component" value="Unassembled WGS sequence"/>
</dbReference>
<organism evidence="3 4">
    <name type="scientific">candidate division WWE3 bacterium</name>
    <dbReference type="NCBI Taxonomy" id="2053526"/>
    <lineage>
        <taxon>Bacteria</taxon>
        <taxon>Katanobacteria</taxon>
    </lineage>
</organism>
<feature type="transmembrane region" description="Helical" evidence="1">
    <location>
        <begin position="39"/>
        <end position="57"/>
    </location>
</feature>
<dbReference type="InterPro" id="IPR008613">
    <property type="entry name" value="Excalibur_Ca-bd_domain"/>
</dbReference>
<comment type="caution">
    <text evidence="3">The sequence shown here is derived from an EMBL/GenBank/DDBJ whole genome shotgun (WGS) entry which is preliminary data.</text>
</comment>
<dbReference type="EMBL" id="QZJF01000006">
    <property type="protein sequence ID" value="RJR27896.1"/>
    <property type="molecule type" value="Genomic_DNA"/>
</dbReference>
<dbReference type="Pfam" id="PF05901">
    <property type="entry name" value="Excalibur"/>
    <property type="match status" value="1"/>
</dbReference>
<evidence type="ECO:0000313" key="3">
    <source>
        <dbReference type="EMBL" id="RJR27896.1"/>
    </source>
</evidence>
<evidence type="ECO:0000313" key="4">
    <source>
        <dbReference type="Proteomes" id="UP000265540"/>
    </source>
</evidence>
<dbReference type="AlphaFoldDB" id="A0A3A4ZMY3"/>
<evidence type="ECO:0000256" key="1">
    <source>
        <dbReference type="SAM" id="Phobius"/>
    </source>
</evidence>
<gene>
    <name evidence="3" type="ORF">C4561_01255</name>
</gene>
<keyword evidence="1" id="KW-0472">Membrane</keyword>
<feature type="domain" description="Excalibur calcium-binding" evidence="2">
    <location>
        <begin position="130"/>
        <end position="168"/>
    </location>
</feature>
<evidence type="ECO:0000259" key="2">
    <source>
        <dbReference type="Pfam" id="PF05901"/>
    </source>
</evidence>
<sequence length="173" mass="19373">MDIKIDTPETTDNQTSSKEEKVFSKVPSKVQKLRSSHKFRIWLIVILMAIVAVLFIFFEKLRIALVIAFIALLAALGLEVAQTDYDLGRLWETKSFQESKVGRDTEGNILFDKFGNITTDTALGKKADDYNCDDFSSQPEAQVFFERVGGTGNDINRLDGDKDGEACESLPLK</sequence>
<name>A0A3A4ZMY3_UNCKA</name>